<keyword evidence="7 14" id="KW-0663">Pyridoxal phosphate</keyword>
<dbReference type="GO" id="GO:0016020">
    <property type="term" value="C:membrane"/>
    <property type="evidence" value="ECO:0007669"/>
    <property type="project" value="GOC"/>
</dbReference>
<evidence type="ECO:0000256" key="6">
    <source>
        <dbReference type="ARBA" id="ARBA00022824"/>
    </source>
</evidence>
<dbReference type="SUPFAM" id="SSF53383">
    <property type="entry name" value="PLP-dependent transferases"/>
    <property type="match status" value="1"/>
</dbReference>
<dbReference type="PANTHER" id="PTHR42735:SF6">
    <property type="entry name" value="SPHINGOSINE-1-PHOSPHATE LYASE 1"/>
    <property type="match status" value="1"/>
</dbReference>
<keyword evidence="8" id="KW-0746">Sphingolipid metabolism</keyword>
<evidence type="ECO:0000256" key="13">
    <source>
        <dbReference type="ARBA" id="ARBA00038302"/>
    </source>
</evidence>
<evidence type="ECO:0000256" key="11">
    <source>
        <dbReference type="ARBA" id="ARBA00023136"/>
    </source>
</evidence>
<dbReference type="GO" id="GO:0019752">
    <property type="term" value="P:carboxylic acid metabolic process"/>
    <property type="evidence" value="ECO:0007669"/>
    <property type="project" value="InterPro"/>
</dbReference>
<dbReference type="InterPro" id="IPR015421">
    <property type="entry name" value="PyrdxlP-dep_Trfase_major"/>
</dbReference>
<comment type="caution">
    <text evidence="16">The sequence shown here is derived from an EMBL/GenBank/DDBJ whole genome shotgun (WGS) entry which is preliminary data.</text>
</comment>
<evidence type="ECO:0000256" key="4">
    <source>
        <dbReference type="ARBA" id="ARBA00004991"/>
    </source>
</evidence>
<dbReference type="InterPro" id="IPR015422">
    <property type="entry name" value="PyrdxlP-dep_Trfase_small"/>
</dbReference>
<feature type="modified residue" description="N6-(pyridoxal phosphate)lysine" evidence="14">
    <location>
        <position position="311"/>
    </location>
</feature>
<evidence type="ECO:0000256" key="10">
    <source>
        <dbReference type="ARBA" id="ARBA00023098"/>
    </source>
</evidence>
<evidence type="ECO:0000256" key="2">
    <source>
        <dbReference type="ARBA" id="ARBA00004389"/>
    </source>
</evidence>
<organism evidence="16 17">
    <name type="scientific">Archangium violaceum Cb vi76</name>
    <dbReference type="NCBI Taxonomy" id="1406225"/>
    <lineage>
        <taxon>Bacteria</taxon>
        <taxon>Pseudomonadati</taxon>
        <taxon>Myxococcota</taxon>
        <taxon>Myxococcia</taxon>
        <taxon>Myxococcales</taxon>
        <taxon>Cystobacterineae</taxon>
        <taxon>Archangiaceae</taxon>
        <taxon>Archangium</taxon>
    </lineage>
</organism>
<name>A0A084SF97_9BACT</name>
<keyword evidence="6" id="KW-0256">Endoplasmic reticulum</keyword>
<gene>
    <name evidence="16" type="ORF">Q664_49890</name>
</gene>
<dbReference type="GO" id="GO:0030149">
    <property type="term" value="P:sphingolipid catabolic process"/>
    <property type="evidence" value="ECO:0007669"/>
    <property type="project" value="TreeGrafter"/>
</dbReference>
<dbReference type="FunFam" id="3.40.640.10:FF:000020">
    <property type="entry name" value="sphingosine-1-phosphate lyase 1"/>
    <property type="match status" value="1"/>
</dbReference>
<dbReference type="Gene3D" id="3.40.640.10">
    <property type="entry name" value="Type I PLP-dependent aspartate aminotransferase-like (Major domain)"/>
    <property type="match status" value="1"/>
</dbReference>
<dbReference type="Proteomes" id="UP000028547">
    <property type="component" value="Unassembled WGS sequence"/>
</dbReference>
<dbReference type="InterPro" id="IPR015424">
    <property type="entry name" value="PyrdxlP-dep_Trfase"/>
</dbReference>
<evidence type="ECO:0000256" key="12">
    <source>
        <dbReference type="ARBA" id="ARBA00023239"/>
    </source>
</evidence>
<dbReference type="AlphaFoldDB" id="A0A084SF97"/>
<evidence type="ECO:0000256" key="9">
    <source>
        <dbReference type="ARBA" id="ARBA00022989"/>
    </source>
</evidence>
<dbReference type="GO" id="GO:0030170">
    <property type="term" value="F:pyridoxal phosphate binding"/>
    <property type="evidence" value="ECO:0007669"/>
    <property type="project" value="InterPro"/>
</dbReference>
<dbReference type="InterPro" id="IPR050477">
    <property type="entry name" value="GrpII_AminoAcid_Decarb"/>
</dbReference>
<dbReference type="RefSeq" id="WP_043413390.1">
    <property type="nucleotide sequence ID" value="NZ_JPMI01000392.1"/>
</dbReference>
<evidence type="ECO:0000313" key="17">
    <source>
        <dbReference type="Proteomes" id="UP000028547"/>
    </source>
</evidence>
<evidence type="ECO:0000256" key="1">
    <source>
        <dbReference type="ARBA" id="ARBA00001933"/>
    </source>
</evidence>
<dbReference type="EMBL" id="JPMI01000392">
    <property type="protein sequence ID" value="KFA87132.1"/>
    <property type="molecule type" value="Genomic_DNA"/>
</dbReference>
<dbReference type="GO" id="GO:0008117">
    <property type="term" value="F:sphinganine-1-phosphate aldolase activity"/>
    <property type="evidence" value="ECO:0007669"/>
    <property type="project" value="TreeGrafter"/>
</dbReference>
<evidence type="ECO:0000256" key="14">
    <source>
        <dbReference type="PIRSR" id="PIRSR602129-50"/>
    </source>
</evidence>
<evidence type="ECO:0000256" key="8">
    <source>
        <dbReference type="ARBA" id="ARBA00022919"/>
    </source>
</evidence>
<evidence type="ECO:0000313" key="16">
    <source>
        <dbReference type="EMBL" id="KFA87132.1"/>
    </source>
</evidence>
<evidence type="ECO:0000256" key="7">
    <source>
        <dbReference type="ARBA" id="ARBA00022898"/>
    </source>
</evidence>
<keyword evidence="12 15" id="KW-0456">Lyase</keyword>
<reference evidence="16 17" key="1">
    <citation type="submission" date="2014-07" db="EMBL/GenBank/DDBJ databases">
        <title>Draft Genome Sequence of Gephyronic Acid Producer, Cystobacter violaceus Strain Cb vi76.</title>
        <authorList>
            <person name="Stevens D.C."/>
            <person name="Young J."/>
            <person name="Carmichael R."/>
            <person name="Tan J."/>
            <person name="Taylor R.E."/>
        </authorList>
    </citation>
    <scope>NUCLEOTIDE SEQUENCE [LARGE SCALE GENOMIC DNA]</scope>
    <source>
        <strain evidence="16 17">Cb vi76</strain>
    </source>
</reference>
<evidence type="ECO:0000256" key="15">
    <source>
        <dbReference type="RuleBase" id="RU000382"/>
    </source>
</evidence>
<comment type="pathway">
    <text evidence="4">Sphingolipid metabolism.</text>
</comment>
<evidence type="ECO:0000256" key="3">
    <source>
        <dbReference type="ARBA" id="ARBA00004760"/>
    </source>
</evidence>
<dbReference type="Pfam" id="PF00282">
    <property type="entry name" value="Pyridoxal_deC"/>
    <property type="match status" value="1"/>
</dbReference>
<sequence>MDLPELGNNLLNRVPPRLLSTAERYLKNIPLLRERLEKETDSMLAGLEGGLKPYRGQTPTFDTLPSKGLSREDVLKQMEELRAKEEDRWKGGYVSGAVYHGDSGHIDFLNRVYAINSQANPLHADLWPSATKFEAEVVAMTAHMLGAAEANAGRAPEEHICGALSSGGTESIMLAMKTYRDWAHDTKGITRPEMVAPSSAHPAFDKAAHYFGIKMVRVPVGPDYRADVKATRKAITRNTIVLIGSAPGFPHGVIDPIEELSELARKRGIGFHTDACLGGFVLPWARKLGYPVPEFDFRLPGVTTMSADTHKFGYAAKGTSVVLYRGTALRSHQYFTATEWPGGIYFSPTFSGSRPGALIAAAWASLVSTGEEGYLDATRRILEAADVIKRGIRAIPGMHVLGEPLFVIAFGSDDVNIYKVMEHMGEKGWSLNGLHKPAAVHLCVTQRHTQPGVAERFLEDLKAAVEHVRAHPEEKGTMAPVYGMAGTVPFRGLLSDLLKKYMDLIYKV</sequence>
<keyword evidence="5" id="KW-0812">Transmembrane</keyword>
<keyword evidence="10" id="KW-0443">Lipid metabolism</keyword>
<comment type="subcellular location">
    <subcellularLocation>
        <location evidence="2">Endoplasmic reticulum membrane</location>
        <topology evidence="2">Single-pass membrane protein</topology>
    </subcellularLocation>
</comment>
<proteinExistence type="inferred from homology"/>
<dbReference type="Gene3D" id="6.10.140.2150">
    <property type="match status" value="1"/>
</dbReference>
<keyword evidence="11" id="KW-0472">Membrane</keyword>
<keyword evidence="9" id="KW-1133">Transmembrane helix</keyword>
<dbReference type="InterPro" id="IPR002129">
    <property type="entry name" value="PyrdxlP-dep_de-COase"/>
</dbReference>
<evidence type="ECO:0000256" key="5">
    <source>
        <dbReference type="ARBA" id="ARBA00022692"/>
    </source>
</evidence>
<protein>
    <submittedName>
        <fullName evidence="16">Sphingosine-1-phosphate lyase</fullName>
    </submittedName>
</protein>
<dbReference type="PANTHER" id="PTHR42735">
    <property type="match status" value="1"/>
</dbReference>
<comment type="similarity">
    <text evidence="13">Belongs to the group II decarboxylase family. Sphingosine-1-phosphate lyase subfamily.</text>
</comment>
<comment type="pathway">
    <text evidence="3">Lipid metabolism; sphingolipid metabolism.</text>
</comment>
<accession>A0A084SF97</accession>
<comment type="cofactor">
    <cofactor evidence="1 14 15">
        <name>pyridoxal 5'-phosphate</name>
        <dbReference type="ChEBI" id="CHEBI:597326"/>
    </cofactor>
</comment>
<dbReference type="Gene3D" id="3.90.1150.10">
    <property type="entry name" value="Aspartate Aminotransferase, domain 1"/>
    <property type="match status" value="1"/>
</dbReference>